<reference evidence="2" key="1">
    <citation type="submission" date="2021-01" db="EMBL/GenBank/DDBJ databases">
        <authorList>
            <person name="Corre E."/>
            <person name="Pelletier E."/>
            <person name="Niang G."/>
            <person name="Scheremetjew M."/>
            <person name="Finn R."/>
            <person name="Kale V."/>
            <person name="Holt S."/>
            <person name="Cochrane G."/>
            <person name="Meng A."/>
            <person name="Brown T."/>
            <person name="Cohen L."/>
        </authorList>
    </citation>
    <scope>NUCLEOTIDE SEQUENCE</scope>
    <source>
        <strain evidence="2">PLY429</strain>
    </source>
</reference>
<proteinExistence type="predicted"/>
<dbReference type="PANTHER" id="PTHR33645">
    <property type="entry name" value="AMINOPEPTIDASE (DUF3754)"/>
    <property type="match status" value="1"/>
</dbReference>
<dbReference type="AlphaFoldDB" id="A0A7S1SVF2"/>
<name>A0A7S1SVF2_9CHLO</name>
<dbReference type="Pfam" id="PF12576">
    <property type="entry name" value="DUF3754"/>
    <property type="match status" value="1"/>
</dbReference>
<dbReference type="PANTHER" id="PTHR33645:SF11">
    <property type="entry name" value="AMINOPEPTIDASE (DUF3754)"/>
    <property type="match status" value="1"/>
</dbReference>
<gene>
    <name evidence="2" type="ORF">TCHU04912_LOCUS10165</name>
</gene>
<protein>
    <submittedName>
        <fullName evidence="2">Uncharacterized protein</fullName>
    </submittedName>
</protein>
<feature type="compositionally biased region" description="Basic and acidic residues" evidence="1">
    <location>
        <begin position="135"/>
        <end position="150"/>
    </location>
</feature>
<organism evidence="2">
    <name type="scientific">Tetraselmis chuii</name>
    <dbReference type="NCBI Taxonomy" id="63592"/>
    <lineage>
        <taxon>Eukaryota</taxon>
        <taxon>Viridiplantae</taxon>
        <taxon>Chlorophyta</taxon>
        <taxon>core chlorophytes</taxon>
        <taxon>Chlorodendrophyceae</taxon>
        <taxon>Chlorodendrales</taxon>
        <taxon>Chlorodendraceae</taxon>
        <taxon>Tetraselmis</taxon>
    </lineage>
</organism>
<dbReference type="EMBL" id="HBGG01019624">
    <property type="protein sequence ID" value="CAD9207929.1"/>
    <property type="molecule type" value="Transcribed_RNA"/>
</dbReference>
<feature type="region of interest" description="Disordered" evidence="1">
    <location>
        <begin position="123"/>
        <end position="150"/>
    </location>
</feature>
<feature type="region of interest" description="Disordered" evidence="1">
    <location>
        <begin position="491"/>
        <end position="566"/>
    </location>
</feature>
<evidence type="ECO:0000313" key="2">
    <source>
        <dbReference type="EMBL" id="CAD9207929.1"/>
    </source>
</evidence>
<dbReference type="InterPro" id="IPR022227">
    <property type="entry name" value="DUF3754"/>
</dbReference>
<accession>A0A7S1SVF2</accession>
<evidence type="ECO:0000256" key="1">
    <source>
        <dbReference type="SAM" id="MobiDB-lite"/>
    </source>
</evidence>
<feature type="compositionally biased region" description="Low complexity" evidence="1">
    <location>
        <begin position="505"/>
        <end position="540"/>
    </location>
</feature>
<sequence>MEQEFLAEFVALMEAGHYRLLDNTTWDIAQSESFMFSLPVAVQWDKVDGSLVKKYWSERQEARAQMPEISDNILLFHRGLDVVTLKGYFLGEKADLLIGMAVREPLAAMWAWMTGRGCARGVASHSPTTNSASEADGKMNGDESRKHRAAKTVERKTLRRLFPTLGSLMAGLGKEVELVEPSFKDVVILYREKVEEAGPTAKGGASSNGNTAKRVEAEVTSSRKRNLHIKRFQDIPMADVEMVFPDKAVGVNNVTLVSLIVTVVAALAAGGAALLAANADGRIAWQEVSTVMSIVGMLLARCLQVYLQMQANKRWIDDQMQRALYLKSLDSQEGLVLALLDEMEEQLNRQALLAFFVLLRDHHQLTDIGSLDARVEQVLEEHFGCAVDFAVEVALCKLHRDDIISVQQNRISALSLDAALHNMDARWDNLFNFVLSGDSAEQSEVSERSSDVCLTLSDALEGKGVAGPGTRELLSCLANCHFGPPISYPDDVSSSHGSPAHHVRGPSGSSRSTTTTSPPPRRSGTMTSKSTSTSLAASLGRVSQKSTNRSSPDGGQVPKKKKSRIAIFKRVFNSPFS</sequence>
<feature type="compositionally biased region" description="Polar residues" evidence="1">
    <location>
        <begin position="541"/>
        <end position="553"/>
    </location>
</feature>